<evidence type="ECO:0008006" key="6">
    <source>
        <dbReference type="Google" id="ProtNLM"/>
    </source>
</evidence>
<comment type="caution">
    <text evidence="4">The sequence shown here is derived from an EMBL/GenBank/DDBJ whole genome shotgun (WGS) entry which is preliminary data.</text>
</comment>
<keyword evidence="3" id="KW-0560">Oxidoreductase</keyword>
<evidence type="ECO:0000256" key="2">
    <source>
        <dbReference type="ARBA" id="ARBA00022857"/>
    </source>
</evidence>
<protein>
    <recommendedName>
        <fullName evidence="6">NAD(P)-binding protein</fullName>
    </recommendedName>
</protein>
<dbReference type="InterPro" id="IPR036291">
    <property type="entry name" value="NAD(P)-bd_dom_sf"/>
</dbReference>
<keyword evidence="2" id="KW-0521">NADP</keyword>
<name>A0ABR4JXK8_9EURO</name>
<keyword evidence="5" id="KW-1185">Reference proteome</keyword>
<dbReference type="Pfam" id="PF00106">
    <property type="entry name" value="adh_short"/>
    <property type="match status" value="1"/>
</dbReference>
<dbReference type="SUPFAM" id="SSF51735">
    <property type="entry name" value="NAD(P)-binding Rossmann-fold domains"/>
    <property type="match status" value="1"/>
</dbReference>
<reference evidence="4 5" key="1">
    <citation type="submission" date="2024-07" db="EMBL/GenBank/DDBJ databases">
        <title>Section-level genome sequencing and comparative genomics of Aspergillus sections Usti and Cavernicolus.</title>
        <authorList>
            <consortium name="Lawrence Berkeley National Laboratory"/>
            <person name="Nybo J.L."/>
            <person name="Vesth T.C."/>
            <person name="Theobald S."/>
            <person name="Frisvad J.C."/>
            <person name="Larsen T.O."/>
            <person name="Kjaerboelling I."/>
            <person name="Rothschild-Mancinelli K."/>
            <person name="Lyhne E.K."/>
            <person name="Kogle M.E."/>
            <person name="Barry K."/>
            <person name="Clum A."/>
            <person name="Na H."/>
            <person name="Ledsgaard L."/>
            <person name="Lin J."/>
            <person name="Lipzen A."/>
            <person name="Kuo A."/>
            <person name="Riley R."/>
            <person name="Mondo S."/>
            <person name="Labutti K."/>
            <person name="Haridas S."/>
            <person name="Pangalinan J."/>
            <person name="Salamov A.A."/>
            <person name="Simmons B.A."/>
            <person name="Magnuson J.K."/>
            <person name="Chen J."/>
            <person name="Drula E."/>
            <person name="Henrissat B."/>
            <person name="Wiebenga A."/>
            <person name="Lubbers R.J."/>
            <person name="Gomes A.C."/>
            <person name="Makela M.R."/>
            <person name="Stajich J."/>
            <person name="Grigoriev I.V."/>
            <person name="Mortensen U.H."/>
            <person name="De Vries R.P."/>
            <person name="Baker S.E."/>
            <person name="Andersen M.R."/>
        </authorList>
    </citation>
    <scope>NUCLEOTIDE SEQUENCE [LARGE SCALE GENOMIC DNA]</scope>
    <source>
        <strain evidence="4 5">CBS 123904</strain>
    </source>
</reference>
<dbReference type="EMBL" id="JBFXLU010000078">
    <property type="protein sequence ID" value="KAL2844771.1"/>
    <property type="molecule type" value="Genomic_DNA"/>
</dbReference>
<evidence type="ECO:0000313" key="5">
    <source>
        <dbReference type="Proteomes" id="UP001610446"/>
    </source>
</evidence>
<gene>
    <name evidence="4" type="ORF">BJY01DRAFT_248050</name>
</gene>
<dbReference type="PANTHER" id="PTHR24320">
    <property type="entry name" value="RETINOL DEHYDROGENASE"/>
    <property type="match status" value="1"/>
</dbReference>
<accession>A0ABR4JXK8</accession>
<dbReference type="Gene3D" id="3.40.50.720">
    <property type="entry name" value="NAD(P)-binding Rossmann-like Domain"/>
    <property type="match status" value="2"/>
</dbReference>
<proteinExistence type="inferred from homology"/>
<sequence>MSSSSSSLHILPFTLNNPVAFSLDPDGPFPVLFRGIDLSAFTGKTVLITGATGGCGMECAKVFARVGARLVVTARSKEKGDIAAREIIHDAVKAGGDGGEVVDVDVLELDLGSWESLRRFKEELEGRYEHLYLVILNARVNVLSTLLTSLITIPPLKASPSSPSRLILISSEAHAWSHPRQSTFPLLLKTLNDEALYMPYKRYQVSKLLLVLCAQELAQRLGSEKVLVASASSGVHAEWPVPRVQFEVVGEGH</sequence>
<organism evidence="4 5">
    <name type="scientific">Aspergillus pseudoustus</name>
    <dbReference type="NCBI Taxonomy" id="1810923"/>
    <lineage>
        <taxon>Eukaryota</taxon>
        <taxon>Fungi</taxon>
        <taxon>Dikarya</taxon>
        <taxon>Ascomycota</taxon>
        <taxon>Pezizomycotina</taxon>
        <taxon>Eurotiomycetes</taxon>
        <taxon>Eurotiomycetidae</taxon>
        <taxon>Eurotiales</taxon>
        <taxon>Aspergillaceae</taxon>
        <taxon>Aspergillus</taxon>
        <taxon>Aspergillus subgen. Nidulantes</taxon>
    </lineage>
</organism>
<comment type="similarity">
    <text evidence="1">Belongs to the short-chain dehydrogenases/reductases (SDR) family.</text>
</comment>
<dbReference type="PANTHER" id="PTHR24320:SF152">
    <property type="entry name" value="SHORT-CHAIN DEHYDROGENASE_REDUCTASE FAMILY PROTEIN"/>
    <property type="match status" value="1"/>
</dbReference>
<evidence type="ECO:0000256" key="1">
    <source>
        <dbReference type="ARBA" id="ARBA00006484"/>
    </source>
</evidence>
<dbReference type="Proteomes" id="UP001610446">
    <property type="component" value="Unassembled WGS sequence"/>
</dbReference>
<evidence type="ECO:0000256" key="3">
    <source>
        <dbReference type="ARBA" id="ARBA00023002"/>
    </source>
</evidence>
<evidence type="ECO:0000313" key="4">
    <source>
        <dbReference type="EMBL" id="KAL2844771.1"/>
    </source>
</evidence>
<dbReference type="InterPro" id="IPR002347">
    <property type="entry name" value="SDR_fam"/>
</dbReference>